<dbReference type="EMBL" id="PQFF01000315">
    <property type="protein sequence ID" value="RHZ61873.1"/>
    <property type="molecule type" value="Genomic_DNA"/>
</dbReference>
<keyword evidence="4" id="KW-0676">Redox-active center</keyword>
<evidence type="ECO:0000256" key="4">
    <source>
        <dbReference type="ARBA" id="ARBA00023284"/>
    </source>
</evidence>
<comment type="caution">
    <text evidence="6">The sequence shown here is derived from an EMBL/GenBank/DDBJ whole genome shotgun (WGS) entry which is preliminary data.</text>
</comment>
<protein>
    <recommendedName>
        <fullName evidence="5">Thioredoxin domain-containing protein</fullName>
    </recommendedName>
</protein>
<dbReference type="PRINTS" id="PR00421">
    <property type="entry name" value="THIOREDOXIN"/>
</dbReference>
<dbReference type="STRING" id="1348612.A0A397HKV0"/>
<name>A0A397HKV0_9GLOM</name>
<dbReference type="NCBIfam" id="TIGR01068">
    <property type="entry name" value="thioredoxin"/>
    <property type="match status" value="1"/>
</dbReference>
<dbReference type="InterPro" id="IPR005746">
    <property type="entry name" value="Thioredoxin"/>
</dbReference>
<dbReference type="PANTHER" id="PTHR45663:SF11">
    <property type="entry name" value="GEO12009P1"/>
    <property type="match status" value="1"/>
</dbReference>
<evidence type="ECO:0000256" key="1">
    <source>
        <dbReference type="ARBA" id="ARBA00022448"/>
    </source>
</evidence>
<dbReference type="InterPro" id="IPR036249">
    <property type="entry name" value="Thioredoxin-like_sf"/>
</dbReference>
<keyword evidence="3" id="KW-1015">Disulfide bond</keyword>
<dbReference type="FunFam" id="3.40.30.10:FF:000001">
    <property type="entry name" value="Thioredoxin"/>
    <property type="match status" value="1"/>
</dbReference>
<keyword evidence="2" id="KW-0249">Electron transport</keyword>
<sequence length="145" mass="16411">MLTNQKLLIRPTFNFVRQLSVTAYFHNSSVIQTGKILEATDADFKKLVLESKEPVIVDFYADWCGPCKLLAPILERVVKDNKKVTLVKLNTDNNQELAEKYSITGLPTVCSFHKGKNFDRFIGVISEGRVREFVEQASALDDSNK</sequence>
<dbReference type="Proteomes" id="UP000266861">
    <property type="component" value="Unassembled WGS sequence"/>
</dbReference>
<dbReference type="InterPro" id="IPR017937">
    <property type="entry name" value="Thioredoxin_CS"/>
</dbReference>
<dbReference type="GO" id="GO:0015035">
    <property type="term" value="F:protein-disulfide reductase activity"/>
    <property type="evidence" value="ECO:0007669"/>
    <property type="project" value="InterPro"/>
</dbReference>
<dbReference type="PROSITE" id="PS00194">
    <property type="entry name" value="THIOREDOXIN_1"/>
    <property type="match status" value="1"/>
</dbReference>
<evidence type="ECO:0000313" key="7">
    <source>
        <dbReference type="Proteomes" id="UP000266861"/>
    </source>
</evidence>
<proteinExistence type="predicted"/>
<keyword evidence="7" id="KW-1185">Reference proteome</keyword>
<evidence type="ECO:0000256" key="2">
    <source>
        <dbReference type="ARBA" id="ARBA00022982"/>
    </source>
</evidence>
<dbReference type="Pfam" id="PF00085">
    <property type="entry name" value="Thioredoxin"/>
    <property type="match status" value="1"/>
</dbReference>
<evidence type="ECO:0000259" key="5">
    <source>
        <dbReference type="PROSITE" id="PS51352"/>
    </source>
</evidence>
<gene>
    <name evidence="6" type="ORF">Glove_345g48</name>
</gene>
<dbReference type="PROSITE" id="PS51352">
    <property type="entry name" value="THIOREDOXIN_2"/>
    <property type="match status" value="1"/>
</dbReference>
<organism evidence="6 7">
    <name type="scientific">Diversispora epigaea</name>
    <dbReference type="NCBI Taxonomy" id="1348612"/>
    <lineage>
        <taxon>Eukaryota</taxon>
        <taxon>Fungi</taxon>
        <taxon>Fungi incertae sedis</taxon>
        <taxon>Mucoromycota</taxon>
        <taxon>Glomeromycotina</taxon>
        <taxon>Glomeromycetes</taxon>
        <taxon>Diversisporales</taxon>
        <taxon>Diversisporaceae</taxon>
        <taxon>Diversispora</taxon>
    </lineage>
</organism>
<dbReference type="GO" id="GO:0005737">
    <property type="term" value="C:cytoplasm"/>
    <property type="evidence" value="ECO:0007669"/>
    <property type="project" value="TreeGrafter"/>
</dbReference>
<dbReference type="OrthoDB" id="2121326at2759"/>
<keyword evidence="1" id="KW-0813">Transport</keyword>
<dbReference type="CDD" id="cd02947">
    <property type="entry name" value="TRX_family"/>
    <property type="match status" value="1"/>
</dbReference>
<evidence type="ECO:0000313" key="6">
    <source>
        <dbReference type="EMBL" id="RHZ61873.1"/>
    </source>
</evidence>
<reference evidence="6 7" key="1">
    <citation type="submission" date="2018-08" db="EMBL/GenBank/DDBJ databases">
        <title>Genome and evolution of the arbuscular mycorrhizal fungus Diversispora epigaea (formerly Glomus versiforme) and its bacterial endosymbionts.</title>
        <authorList>
            <person name="Sun X."/>
            <person name="Fei Z."/>
            <person name="Harrison M."/>
        </authorList>
    </citation>
    <scope>NUCLEOTIDE SEQUENCE [LARGE SCALE GENOMIC DNA]</scope>
    <source>
        <strain evidence="6 7">IT104</strain>
    </source>
</reference>
<feature type="domain" description="Thioredoxin" evidence="5">
    <location>
        <begin position="16"/>
        <end position="139"/>
    </location>
</feature>
<dbReference type="SUPFAM" id="SSF52833">
    <property type="entry name" value="Thioredoxin-like"/>
    <property type="match status" value="1"/>
</dbReference>
<dbReference type="InterPro" id="IPR013766">
    <property type="entry name" value="Thioredoxin_domain"/>
</dbReference>
<dbReference type="AlphaFoldDB" id="A0A397HKV0"/>
<accession>A0A397HKV0</accession>
<dbReference type="Gene3D" id="3.40.30.10">
    <property type="entry name" value="Glutaredoxin"/>
    <property type="match status" value="1"/>
</dbReference>
<evidence type="ECO:0000256" key="3">
    <source>
        <dbReference type="ARBA" id="ARBA00023157"/>
    </source>
</evidence>
<dbReference type="PANTHER" id="PTHR45663">
    <property type="entry name" value="GEO12009P1"/>
    <property type="match status" value="1"/>
</dbReference>